<evidence type="ECO:0000313" key="2">
    <source>
        <dbReference type="EMBL" id="RMJ18176.1"/>
    </source>
</evidence>
<dbReference type="EMBL" id="NKUJ01000022">
    <property type="protein sequence ID" value="RMJ18176.1"/>
    <property type="molecule type" value="Genomic_DNA"/>
</dbReference>
<organism evidence="2 3">
    <name type="scientific">Fusarium kuroshium</name>
    <dbReference type="NCBI Taxonomy" id="2010991"/>
    <lineage>
        <taxon>Eukaryota</taxon>
        <taxon>Fungi</taxon>
        <taxon>Dikarya</taxon>
        <taxon>Ascomycota</taxon>
        <taxon>Pezizomycotina</taxon>
        <taxon>Sordariomycetes</taxon>
        <taxon>Hypocreomycetidae</taxon>
        <taxon>Hypocreales</taxon>
        <taxon>Nectriaceae</taxon>
        <taxon>Fusarium</taxon>
        <taxon>Fusarium solani species complex</taxon>
    </lineage>
</organism>
<dbReference type="AlphaFoldDB" id="A0A3M2SKT8"/>
<name>A0A3M2SKT8_9HYPO</name>
<dbReference type="OrthoDB" id="3251668at2759"/>
<keyword evidence="1" id="KW-1133">Transmembrane helix</keyword>
<keyword evidence="1" id="KW-0472">Membrane</keyword>
<sequence length="394" mass="44105">MQPSTRPIGPQYAEPPVVYDYSHAPCNLETTITFTAPPPTYDSRITQPLFRNFLHSGLRLFYKTQSNTWIQPFLVDMSQESQSIPIVGAALQSLISNGGENMPITTMECLDIALKTFRIENVSCGSLLSPGAICAGVFLCAIYLLQAQPYTPYLRMMADVYQLTNPTVTLVPSPEKNPALQHALEYMAVVDLPCLVLGRLCPSLGLWRRFRQAQDGWEGGRTMGVETFTGVHRGLLDIYGDMMHEEISVSVARLWGWSSDEASDFIQRHFWDAWRFAGIVDARRRARCQRGTGNSAAKDETADVPEDEFILNKLIAANQTVYAHSQQPQNEGLLVINGLLFPLVTASLEVSYLKRNPESKRTLDDLLDEAWETGLDYFDMDHATRCKGVELAVM</sequence>
<keyword evidence="3" id="KW-1185">Reference proteome</keyword>
<evidence type="ECO:0000313" key="3">
    <source>
        <dbReference type="Proteomes" id="UP000277212"/>
    </source>
</evidence>
<gene>
    <name evidence="2" type="ORF">CDV36_002158</name>
</gene>
<evidence type="ECO:0000256" key="1">
    <source>
        <dbReference type="SAM" id="Phobius"/>
    </source>
</evidence>
<protein>
    <recommendedName>
        <fullName evidence="4">Transcription factor domain-containing protein</fullName>
    </recommendedName>
</protein>
<dbReference type="Proteomes" id="UP000277212">
    <property type="component" value="Unassembled WGS sequence"/>
</dbReference>
<comment type="caution">
    <text evidence="2">The sequence shown here is derived from an EMBL/GenBank/DDBJ whole genome shotgun (WGS) entry which is preliminary data.</text>
</comment>
<evidence type="ECO:0008006" key="4">
    <source>
        <dbReference type="Google" id="ProtNLM"/>
    </source>
</evidence>
<keyword evidence="1" id="KW-0812">Transmembrane</keyword>
<proteinExistence type="predicted"/>
<feature type="transmembrane region" description="Helical" evidence="1">
    <location>
        <begin position="127"/>
        <end position="145"/>
    </location>
</feature>
<dbReference type="STRING" id="2010991.A0A3M2SKT8"/>
<accession>A0A3M2SKT8</accession>
<reference evidence="2 3" key="1">
    <citation type="submission" date="2017-06" db="EMBL/GenBank/DDBJ databases">
        <title>Comparative genomic analysis of Ambrosia Fusariam Clade fungi.</title>
        <authorList>
            <person name="Stajich J.E."/>
            <person name="Carrillo J."/>
            <person name="Kijimoto T."/>
            <person name="Eskalen A."/>
            <person name="O'Donnell K."/>
            <person name="Kasson M."/>
        </authorList>
    </citation>
    <scope>NUCLEOTIDE SEQUENCE [LARGE SCALE GENOMIC DNA]</scope>
    <source>
        <strain evidence="2">UCR3666</strain>
    </source>
</reference>